<evidence type="ECO:0000256" key="1">
    <source>
        <dbReference type="SAM" id="MobiDB-lite"/>
    </source>
</evidence>
<comment type="caution">
    <text evidence="2">The sequence shown here is derived from an EMBL/GenBank/DDBJ whole genome shotgun (WGS) entry which is preliminary data.</text>
</comment>
<feature type="region of interest" description="Disordered" evidence="1">
    <location>
        <begin position="85"/>
        <end position="105"/>
    </location>
</feature>
<dbReference type="AlphaFoldDB" id="A0A7X1B2L1"/>
<reference evidence="2 3" key="1">
    <citation type="submission" date="2020-07" db="EMBL/GenBank/DDBJ databases">
        <authorList>
            <person name="Feng X."/>
        </authorList>
    </citation>
    <scope>NUCLEOTIDE SEQUENCE [LARGE SCALE GENOMIC DNA]</scope>
    <source>
        <strain evidence="2 3">JCM14086</strain>
    </source>
</reference>
<gene>
    <name evidence="2" type="ORF">H5P30_21640</name>
</gene>
<evidence type="ECO:0000313" key="3">
    <source>
        <dbReference type="Proteomes" id="UP000525652"/>
    </source>
</evidence>
<keyword evidence="3" id="KW-1185">Reference proteome</keyword>
<dbReference type="EMBL" id="JACHVA010000143">
    <property type="protein sequence ID" value="MBC2604392.1"/>
    <property type="molecule type" value="Genomic_DNA"/>
</dbReference>
<proteinExistence type="predicted"/>
<feature type="compositionally biased region" description="Pro residues" evidence="1">
    <location>
        <begin position="95"/>
        <end position="105"/>
    </location>
</feature>
<sequence length="105" mass="11189">MERKRDSDFVGYGLAGNQPDDRELEALATLGVRACRVETAFAVPLQSSVLWSGSAIAISSATALLGTSPTIESWKLSLLWGAGVPSRNGFRRSSPNPPFPVAEAR</sequence>
<name>A0A7X1B2L1_9BACT</name>
<protein>
    <submittedName>
        <fullName evidence="2">Uncharacterized protein</fullName>
    </submittedName>
</protein>
<organism evidence="2 3">
    <name type="scientific">Puniceicoccus vermicola</name>
    <dbReference type="NCBI Taxonomy" id="388746"/>
    <lineage>
        <taxon>Bacteria</taxon>
        <taxon>Pseudomonadati</taxon>
        <taxon>Verrucomicrobiota</taxon>
        <taxon>Opitutia</taxon>
        <taxon>Puniceicoccales</taxon>
        <taxon>Puniceicoccaceae</taxon>
        <taxon>Puniceicoccus</taxon>
    </lineage>
</organism>
<dbReference type="RefSeq" id="WP_185695002.1">
    <property type="nucleotide sequence ID" value="NZ_JACHVA010000143.1"/>
</dbReference>
<dbReference type="Proteomes" id="UP000525652">
    <property type="component" value="Unassembled WGS sequence"/>
</dbReference>
<accession>A0A7X1B2L1</accession>
<evidence type="ECO:0000313" key="2">
    <source>
        <dbReference type="EMBL" id="MBC2604392.1"/>
    </source>
</evidence>